<dbReference type="Proteomes" id="UP000507470">
    <property type="component" value="Unassembled WGS sequence"/>
</dbReference>
<feature type="domain" description="Dienelactone hydrolase" evidence="1">
    <location>
        <begin position="80"/>
        <end position="279"/>
    </location>
</feature>
<accession>A0A6J8AP73</accession>
<dbReference type="OrthoDB" id="17560at2759"/>
<dbReference type="EMBL" id="CACVKT020001754">
    <property type="protein sequence ID" value="CAC5371345.1"/>
    <property type="molecule type" value="Genomic_DNA"/>
</dbReference>
<gene>
    <name evidence="2" type="ORF">MCOR_9832</name>
</gene>
<dbReference type="AlphaFoldDB" id="A0A6J8AP73"/>
<keyword evidence="3" id="KW-1185">Reference proteome</keyword>
<sequence>MIFRNQSIFYSLPVNTPSCVCSNAGGKFAKKKTSDFVLCRLHLFSITYSYSGIQASMAQNRVTFKTENKLGDCPGVVTGDPASTKKGLVVIQEWWGMNEQIIQEAELIAKSGFVTLNPDLYRGKVATDNETAGHYMNDLDWPGAVADIKGAILYLKNAGCTKVGVTGFCMGGALSLASAALISEVDAAAPFYGIPGKALCDLKNIKCPVQCHFGNLDTLEGFSAPKDQALLEQTLKETGVVFEFYRYEANHAFTNTTSPNYNKECCEIALKRMCEFMNKNLS</sequence>
<dbReference type="PANTHER" id="PTHR46623:SF6">
    <property type="entry name" value="ALPHA_BETA-HYDROLASES SUPERFAMILY PROTEIN"/>
    <property type="match status" value="1"/>
</dbReference>
<protein>
    <submittedName>
        <fullName evidence="2">E3.1.1.45</fullName>
        <ecNumber evidence="2">3.1.1.45</ecNumber>
    </submittedName>
</protein>
<proteinExistence type="predicted"/>
<dbReference type="InterPro" id="IPR051049">
    <property type="entry name" value="Dienelactone_hydrolase-like"/>
</dbReference>
<evidence type="ECO:0000259" key="1">
    <source>
        <dbReference type="Pfam" id="PF01738"/>
    </source>
</evidence>
<evidence type="ECO:0000313" key="3">
    <source>
        <dbReference type="Proteomes" id="UP000507470"/>
    </source>
</evidence>
<keyword evidence="2" id="KW-0378">Hydrolase</keyword>
<name>A0A6J8AP73_MYTCO</name>
<dbReference type="InterPro" id="IPR029058">
    <property type="entry name" value="AB_hydrolase_fold"/>
</dbReference>
<dbReference type="Gene3D" id="3.40.50.1820">
    <property type="entry name" value="alpha/beta hydrolase"/>
    <property type="match status" value="1"/>
</dbReference>
<dbReference type="SUPFAM" id="SSF53474">
    <property type="entry name" value="alpha/beta-Hydrolases"/>
    <property type="match status" value="1"/>
</dbReference>
<dbReference type="GO" id="GO:0008806">
    <property type="term" value="F:carboxymethylenebutenolidase activity"/>
    <property type="evidence" value="ECO:0007669"/>
    <property type="project" value="UniProtKB-EC"/>
</dbReference>
<dbReference type="Pfam" id="PF01738">
    <property type="entry name" value="DLH"/>
    <property type="match status" value="1"/>
</dbReference>
<dbReference type="InterPro" id="IPR002925">
    <property type="entry name" value="Dienelactn_hydro"/>
</dbReference>
<reference evidence="2 3" key="1">
    <citation type="submission" date="2020-06" db="EMBL/GenBank/DDBJ databases">
        <authorList>
            <person name="Li R."/>
            <person name="Bekaert M."/>
        </authorList>
    </citation>
    <scope>NUCLEOTIDE SEQUENCE [LARGE SCALE GENOMIC DNA]</scope>
    <source>
        <strain evidence="3">wild</strain>
    </source>
</reference>
<dbReference type="EC" id="3.1.1.45" evidence="2"/>
<organism evidence="2 3">
    <name type="scientific">Mytilus coruscus</name>
    <name type="common">Sea mussel</name>
    <dbReference type="NCBI Taxonomy" id="42192"/>
    <lineage>
        <taxon>Eukaryota</taxon>
        <taxon>Metazoa</taxon>
        <taxon>Spiralia</taxon>
        <taxon>Lophotrochozoa</taxon>
        <taxon>Mollusca</taxon>
        <taxon>Bivalvia</taxon>
        <taxon>Autobranchia</taxon>
        <taxon>Pteriomorphia</taxon>
        <taxon>Mytilida</taxon>
        <taxon>Mytiloidea</taxon>
        <taxon>Mytilidae</taxon>
        <taxon>Mytilinae</taxon>
        <taxon>Mytilus</taxon>
    </lineage>
</organism>
<dbReference type="PANTHER" id="PTHR46623">
    <property type="entry name" value="CARBOXYMETHYLENEBUTENOLIDASE-RELATED"/>
    <property type="match status" value="1"/>
</dbReference>
<evidence type="ECO:0000313" key="2">
    <source>
        <dbReference type="EMBL" id="CAC5371345.1"/>
    </source>
</evidence>